<organism evidence="8 9">
    <name type="scientific">Cinnamomum micranthum f. kanehirae</name>
    <dbReference type="NCBI Taxonomy" id="337451"/>
    <lineage>
        <taxon>Eukaryota</taxon>
        <taxon>Viridiplantae</taxon>
        <taxon>Streptophyta</taxon>
        <taxon>Embryophyta</taxon>
        <taxon>Tracheophyta</taxon>
        <taxon>Spermatophyta</taxon>
        <taxon>Magnoliopsida</taxon>
        <taxon>Magnoliidae</taxon>
        <taxon>Laurales</taxon>
        <taxon>Lauraceae</taxon>
        <taxon>Cinnamomum</taxon>
    </lineage>
</organism>
<dbReference type="STRING" id="337451.A0A3S3MY07"/>
<dbReference type="Proteomes" id="UP000283530">
    <property type="component" value="Unassembled WGS sequence"/>
</dbReference>
<evidence type="ECO:0000256" key="2">
    <source>
        <dbReference type="ARBA" id="ARBA00007220"/>
    </source>
</evidence>
<comment type="similarity">
    <text evidence="2 7">Belongs to the adenylate kinase family.</text>
</comment>
<dbReference type="PANTHER" id="PTHR23359">
    <property type="entry name" value="NUCLEOTIDE KINASE"/>
    <property type="match status" value="1"/>
</dbReference>
<dbReference type="GO" id="GO:0005524">
    <property type="term" value="F:ATP binding"/>
    <property type="evidence" value="ECO:0007669"/>
    <property type="project" value="InterPro"/>
</dbReference>
<dbReference type="PROSITE" id="PS00113">
    <property type="entry name" value="ADENYLATE_KINASE"/>
    <property type="match status" value="1"/>
</dbReference>
<evidence type="ECO:0000256" key="1">
    <source>
        <dbReference type="ARBA" id="ARBA00000582"/>
    </source>
</evidence>
<evidence type="ECO:0000256" key="7">
    <source>
        <dbReference type="RuleBase" id="RU003330"/>
    </source>
</evidence>
<evidence type="ECO:0000256" key="3">
    <source>
        <dbReference type="ARBA" id="ARBA00012955"/>
    </source>
</evidence>
<comment type="catalytic activity">
    <reaction evidence="1">
        <text>AMP + ATP = 2 ADP</text>
        <dbReference type="Rhea" id="RHEA:12973"/>
        <dbReference type="ChEBI" id="CHEBI:30616"/>
        <dbReference type="ChEBI" id="CHEBI:456215"/>
        <dbReference type="ChEBI" id="CHEBI:456216"/>
        <dbReference type="EC" id="2.7.4.3"/>
    </reaction>
</comment>
<protein>
    <recommendedName>
        <fullName evidence="3">adenylate kinase</fullName>
        <ecNumber evidence="3">2.7.4.3</ecNumber>
    </recommendedName>
</protein>
<keyword evidence="5" id="KW-0547">Nucleotide-binding</keyword>
<accession>A0A3S3MY07</accession>
<dbReference type="InterPro" id="IPR027417">
    <property type="entry name" value="P-loop_NTPase"/>
</dbReference>
<evidence type="ECO:0000313" key="8">
    <source>
        <dbReference type="EMBL" id="RWR84615.1"/>
    </source>
</evidence>
<dbReference type="PRINTS" id="PR00094">
    <property type="entry name" value="ADENYLTKNASE"/>
</dbReference>
<dbReference type="InterPro" id="IPR033690">
    <property type="entry name" value="Adenylat_kinase_CS"/>
</dbReference>
<dbReference type="OrthoDB" id="439792at2759"/>
<dbReference type="InterPro" id="IPR000850">
    <property type="entry name" value="Adenylat/UMP-CMP_kin"/>
</dbReference>
<dbReference type="SUPFAM" id="SSF52540">
    <property type="entry name" value="P-loop containing nucleoside triphosphate hydrolases"/>
    <property type="match status" value="1"/>
</dbReference>
<keyword evidence="9" id="KW-1185">Reference proteome</keyword>
<sequence length="386" mass="42233">MPNMLIKAACQSPTKSNIPRVTDDLKDLSLLKSRDGQPQKIRILLGIFPLHAVETKPPPTKPLPRPLPFSSSQVSLSLSKVSHFLSLKSPSLFLPLESLSISHGGYNPPFKAQTPSSPSSSSLLRSFSSLNSGTDLRFPANSLPLLTKSKGRSVQWVFLGCPGVGKGTYASRLSQLLGVPHIATGDLVRHQLSSSSPISNQFAEIVHQGQLVSDEIIIRLLSERLEHGEAKGESGFILDGFPRTIRQAEIFEGVISIDLVVNLKLREDALIEKCLGRRICSECGGNFNIASVNIKGETGQPGIYMPPLLPPAHCASKLVVRSDDTEAVVKERLRVYYEMSQPVEEFYRSRGKLLEFNLPGGIPESWPKLLQVLNLEDRDDKQSAAA</sequence>
<comment type="caution">
    <text evidence="8">The sequence shown here is derived from an EMBL/GenBank/DDBJ whole genome shotgun (WGS) entry which is preliminary data.</text>
</comment>
<dbReference type="Gene3D" id="3.40.50.300">
    <property type="entry name" value="P-loop containing nucleotide triphosphate hydrolases"/>
    <property type="match status" value="1"/>
</dbReference>
<proteinExistence type="inferred from homology"/>
<evidence type="ECO:0000256" key="4">
    <source>
        <dbReference type="ARBA" id="ARBA00022679"/>
    </source>
</evidence>
<dbReference type="HAMAP" id="MF_00235">
    <property type="entry name" value="Adenylate_kinase_Adk"/>
    <property type="match status" value="1"/>
</dbReference>
<keyword evidence="6 7" id="KW-0418">Kinase</keyword>
<dbReference type="GO" id="GO:0004017">
    <property type="term" value="F:AMP kinase activity"/>
    <property type="evidence" value="ECO:0007669"/>
    <property type="project" value="UniProtKB-EC"/>
</dbReference>
<dbReference type="Pfam" id="PF00406">
    <property type="entry name" value="ADK"/>
    <property type="match status" value="1"/>
</dbReference>
<evidence type="ECO:0000313" key="9">
    <source>
        <dbReference type="Proteomes" id="UP000283530"/>
    </source>
</evidence>
<dbReference type="NCBIfam" id="TIGR01351">
    <property type="entry name" value="adk"/>
    <property type="match status" value="1"/>
</dbReference>
<dbReference type="EC" id="2.7.4.3" evidence="3"/>
<dbReference type="AlphaFoldDB" id="A0A3S3MY07"/>
<evidence type="ECO:0000256" key="6">
    <source>
        <dbReference type="ARBA" id="ARBA00022777"/>
    </source>
</evidence>
<evidence type="ECO:0000256" key="5">
    <source>
        <dbReference type="ARBA" id="ARBA00022741"/>
    </source>
</evidence>
<name>A0A3S3MY07_9MAGN</name>
<gene>
    <name evidence="8" type="ORF">CKAN_01343400</name>
</gene>
<dbReference type="CDD" id="cd01428">
    <property type="entry name" value="ADK"/>
    <property type="match status" value="1"/>
</dbReference>
<dbReference type="EMBL" id="QPKB01000005">
    <property type="protein sequence ID" value="RWR84615.1"/>
    <property type="molecule type" value="Genomic_DNA"/>
</dbReference>
<dbReference type="InterPro" id="IPR006259">
    <property type="entry name" value="Adenyl_kin_sub"/>
</dbReference>
<reference evidence="8 9" key="1">
    <citation type="journal article" date="2019" name="Nat. Plants">
        <title>Stout camphor tree genome fills gaps in understanding of flowering plant genome evolution.</title>
        <authorList>
            <person name="Chaw S.M."/>
            <person name="Liu Y.C."/>
            <person name="Wu Y.W."/>
            <person name="Wang H.Y."/>
            <person name="Lin C.I."/>
            <person name="Wu C.S."/>
            <person name="Ke H.M."/>
            <person name="Chang L.Y."/>
            <person name="Hsu C.Y."/>
            <person name="Yang H.T."/>
            <person name="Sudianto E."/>
            <person name="Hsu M.H."/>
            <person name="Wu K.P."/>
            <person name="Wang L.N."/>
            <person name="Leebens-Mack J.H."/>
            <person name="Tsai I.J."/>
        </authorList>
    </citation>
    <scope>NUCLEOTIDE SEQUENCE [LARGE SCALE GENOMIC DNA]</scope>
    <source>
        <strain evidence="9">cv. Chaw 1501</strain>
        <tissue evidence="8">Young leaves</tissue>
    </source>
</reference>
<keyword evidence="4 7" id="KW-0808">Transferase</keyword>